<evidence type="ECO:0000313" key="5">
    <source>
        <dbReference type="Proteomes" id="UP001253458"/>
    </source>
</evidence>
<dbReference type="Proteomes" id="UP001249076">
    <property type="component" value="Unassembled WGS sequence"/>
</dbReference>
<comment type="caution">
    <text evidence="2">The sequence shown here is derived from an EMBL/GenBank/DDBJ whole genome shotgun (WGS) entry which is preliminary data.</text>
</comment>
<evidence type="ECO:0000313" key="2">
    <source>
        <dbReference type="EMBL" id="MDR6768640.1"/>
    </source>
</evidence>
<keyword evidence="4" id="KW-1185">Reference proteome</keyword>
<gene>
    <name evidence="2" type="ORF">J2W88_003944</name>
    <name evidence="3" type="ORF">J2W93_002193</name>
</gene>
<protein>
    <submittedName>
        <fullName evidence="2">Uncharacterized protein</fullName>
    </submittedName>
</protein>
<evidence type="ECO:0000256" key="1">
    <source>
        <dbReference type="SAM" id="MobiDB-lite"/>
    </source>
</evidence>
<sequence>MSLWNPRKPLNQPPHFRRGAVPVKPQDPVERAALVALNHARNDRSNPLSKKVAA</sequence>
<name>A0AAJ2C217_ACIDE</name>
<organism evidence="2 5">
    <name type="scientific">Acidovorax delafieldii</name>
    <name type="common">Pseudomonas delafieldii</name>
    <dbReference type="NCBI Taxonomy" id="47920"/>
    <lineage>
        <taxon>Bacteria</taxon>
        <taxon>Pseudomonadati</taxon>
        <taxon>Pseudomonadota</taxon>
        <taxon>Betaproteobacteria</taxon>
        <taxon>Burkholderiales</taxon>
        <taxon>Comamonadaceae</taxon>
        <taxon>Acidovorax</taxon>
    </lineage>
</organism>
<proteinExistence type="predicted"/>
<dbReference type="EMBL" id="JAVDTS010000003">
    <property type="protein sequence ID" value="MDR6837355.1"/>
    <property type="molecule type" value="Genomic_DNA"/>
</dbReference>
<accession>A0AAJ2C217</accession>
<dbReference type="AlphaFoldDB" id="A0AAJ2C217"/>
<dbReference type="Proteomes" id="UP001253458">
    <property type="component" value="Unassembled WGS sequence"/>
</dbReference>
<evidence type="ECO:0000313" key="4">
    <source>
        <dbReference type="Proteomes" id="UP001249076"/>
    </source>
</evidence>
<reference evidence="2 4" key="1">
    <citation type="submission" date="2023-07" db="EMBL/GenBank/DDBJ databases">
        <title>Sorghum-associated microbial communities from plants grown in Nebraska, USA.</title>
        <authorList>
            <person name="Schachtman D."/>
        </authorList>
    </citation>
    <scope>NUCLEOTIDE SEQUENCE</scope>
    <source>
        <strain evidence="3 4">BE105</strain>
        <strain evidence="2">BE69</strain>
    </source>
</reference>
<feature type="region of interest" description="Disordered" evidence="1">
    <location>
        <begin position="1"/>
        <end position="26"/>
    </location>
</feature>
<evidence type="ECO:0000313" key="3">
    <source>
        <dbReference type="EMBL" id="MDR6837355.1"/>
    </source>
</evidence>
<dbReference type="EMBL" id="JAVDTL010000006">
    <property type="protein sequence ID" value="MDR6768640.1"/>
    <property type="molecule type" value="Genomic_DNA"/>
</dbReference>